<dbReference type="FunFam" id="1.10.287.130:FF:000002">
    <property type="entry name" value="Two-component osmosensing histidine kinase"/>
    <property type="match status" value="1"/>
</dbReference>
<dbReference type="InterPro" id="IPR013767">
    <property type="entry name" value="PAS_fold"/>
</dbReference>
<keyword evidence="10" id="KW-0067">ATP-binding</keyword>
<dbReference type="GO" id="GO:0005524">
    <property type="term" value="F:ATP binding"/>
    <property type="evidence" value="ECO:0007669"/>
    <property type="project" value="UniProtKB-KW"/>
</dbReference>
<feature type="domain" description="PAS" evidence="23">
    <location>
        <begin position="365"/>
        <end position="413"/>
    </location>
</feature>
<dbReference type="CDD" id="cd18773">
    <property type="entry name" value="PDC1_HK_sensor"/>
    <property type="match status" value="1"/>
</dbReference>
<dbReference type="InterPro" id="IPR035965">
    <property type="entry name" value="PAS-like_dom_sf"/>
</dbReference>
<sequence>MSRVSLTTKMTVAFCLLVGVVLSAMTLGTLWYLQQEFLRTVSRQQFDLVTVLAHELDNKITLSQRQLVSMAATLKPKDLSSQAQAKAFLKSTPDLLETFDSGTFLLSASGKMLAALPEEPQLPGKDYTFREYYQQTVATGKPYISGPFYTTRQGRHPVIMFTAPVFAANRQMIGVLCGSIDLLGNNFLGNLAKFHPGQSGYLYLIDSQRTIVVHPDPRKILKQQLQAGTDPMLRKALQGFEGSAETVEDGRTPMLTSVKRLKSTNWVLVGNYHQAEAYAPLHRAVWYLMATLVAVLAVTGVAGRLFMRRLTTPLLRLISHVEEITGKEEPEPFPSGTDDEIGVLIRAFNNLLRETQRQKKASLSQEAFTSSLVQNTSVPTFVLDTSHKLIIWNSACEDLTGIPAAEVIGTDKVWRAFYGHKRPVLADVVLEWDLDDLGELYRDCTITPLPGDRLHGEGWFTGVAGNRRYLCFDAAPIRDADGKVVAAIETFTDITERMTAEEALQKLSLAVEEMPVTLMITDKSGIIEYVNPHFTRVTGYTPEEAIGKNPRLVKSGVHPPEFFREMWDTVLSGRRWYGELLNRRKNGELYWESAAITPLTNMAGEITHFVAVKEDITDKRKAEEELIEAKSAAEAATRAKSAFLANMSHEIRTPMNGVLGLLFLLQQTDLTRQQRDYLVKAQSVSRLLLRIINDILDFSKAEAGKLSVEKAPFHLEKVLDDLESVAATLIQDKPVRFSVASDPKVPCFLIGDALRLSQILLNMTNNAIKFTEEGAVQVRVELVEERGDEVELRFSVSDTGIGMNPEQQIQLFKAFSQADSSTTRKYGGTGLGLAISKQLIEMMGGKIRVESEEGKGSTFSFEIPLRRQSAAEVAAVSGGELGGGTGEAPEVEELKGVRILLVEDNRLNQEVALEILTTRDVEVELAQNGAEAVEMVTNSGKRYDAVLMDVNMPVMDGLEATRRIRRDERFRLLPIIAMTASVLPQERYLCLEAGMNDQVNKPIDVAGLFSVLRRWIGPHAKMPEPPAEPPAPAAAEESLPDHLPGINLKHALKILGSEPLLKRLLISFRSENLETLQTVKEALEHGNRELARRLVHTVKGSGGNLGALELQATAAELEQAVTKGERTAVAVQLAAFEAALQQVFASIEELEREAREAQAHRASEVVPLEPERRAVLLQELALLLATSNLKAVDLWEEMRPHFAGRTAQKLTEAIECLNFSSAAEILSSMKQ</sequence>
<feature type="domain" description="Response regulatory" evidence="22">
    <location>
        <begin position="898"/>
        <end position="1016"/>
    </location>
</feature>
<dbReference type="InterPro" id="IPR000700">
    <property type="entry name" value="PAS-assoc_C"/>
</dbReference>
<dbReference type="InterPro" id="IPR004358">
    <property type="entry name" value="Sig_transdc_His_kin-like_C"/>
</dbReference>
<dbReference type="AlphaFoldDB" id="A0A8J7JBK8"/>
<keyword evidence="9" id="KW-0418">Kinase</keyword>
<comment type="catalytic activity">
    <reaction evidence="1">
        <text>ATP + protein L-histidine = ADP + protein N-phospho-L-histidine.</text>
        <dbReference type="EC" id="2.7.13.3"/>
    </reaction>
</comment>
<feature type="domain" description="PAC" evidence="24">
    <location>
        <begin position="454"/>
        <end position="506"/>
    </location>
</feature>
<comment type="subunit">
    <text evidence="14">At low DSF concentrations, interacts with RpfF.</text>
</comment>
<keyword evidence="6" id="KW-0808">Transferase</keyword>
<comment type="caution">
    <text evidence="27">The sequence shown here is derived from an EMBL/GenBank/DDBJ whole genome shotgun (WGS) entry which is preliminary data.</text>
</comment>
<dbReference type="InterPro" id="IPR036641">
    <property type="entry name" value="HPT_dom_sf"/>
</dbReference>
<evidence type="ECO:0000256" key="3">
    <source>
        <dbReference type="ARBA" id="ARBA00012438"/>
    </source>
</evidence>
<dbReference type="SUPFAM" id="SSF55785">
    <property type="entry name" value="PYP-like sensor domain (PAS domain)"/>
    <property type="match status" value="2"/>
</dbReference>
<evidence type="ECO:0000256" key="9">
    <source>
        <dbReference type="ARBA" id="ARBA00022777"/>
    </source>
</evidence>
<evidence type="ECO:0000256" key="18">
    <source>
        <dbReference type="SAM" id="Coils"/>
    </source>
</evidence>
<dbReference type="InterPro" id="IPR003660">
    <property type="entry name" value="HAMP_dom"/>
</dbReference>
<dbReference type="SMART" id="SM00086">
    <property type="entry name" value="PAC"/>
    <property type="match status" value="2"/>
</dbReference>
<name>A0A8J7JBK8_9BACT</name>
<dbReference type="InterPro" id="IPR000014">
    <property type="entry name" value="PAS"/>
</dbReference>
<evidence type="ECO:0000313" key="28">
    <source>
        <dbReference type="Proteomes" id="UP000636888"/>
    </source>
</evidence>
<dbReference type="SMART" id="SM00448">
    <property type="entry name" value="REC"/>
    <property type="match status" value="1"/>
</dbReference>
<dbReference type="SUPFAM" id="SSF158472">
    <property type="entry name" value="HAMP domain-like"/>
    <property type="match status" value="1"/>
</dbReference>
<evidence type="ECO:0000256" key="14">
    <source>
        <dbReference type="ARBA" id="ARBA00064003"/>
    </source>
</evidence>
<dbReference type="Pfam" id="PF00672">
    <property type="entry name" value="HAMP"/>
    <property type="match status" value="1"/>
</dbReference>
<dbReference type="SUPFAM" id="SSF47226">
    <property type="entry name" value="Histidine-containing phosphotransfer domain, HPT domain"/>
    <property type="match status" value="1"/>
</dbReference>
<dbReference type="SUPFAM" id="SSF103190">
    <property type="entry name" value="Sensory domain-like"/>
    <property type="match status" value="1"/>
</dbReference>
<dbReference type="Pfam" id="PF00072">
    <property type="entry name" value="Response_reg"/>
    <property type="match status" value="1"/>
</dbReference>
<feature type="coiled-coil region" evidence="18">
    <location>
        <begin position="1133"/>
        <end position="1160"/>
    </location>
</feature>
<evidence type="ECO:0000256" key="13">
    <source>
        <dbReference type="ARBA" id="ARBA00023136"/>
    </source>
</evidence>
<dbReference type="InterPro" id="IPR001789">
    <property type="entry name" value="Sig_transdc_resp-reg_receiver"/>
</dbReference>
<dbReference type="GO" id="GO:0005886">
    <property type="term" value="C:plasma membrane"/>
    <property type="evidence" value="ECO:0007669"/>
    <property type="project" value="UniProtKB-SubCell"/>
</dbReference>
<dbReference type="InterPro" id="IPR001610">
    <property type="entry name" value="PAC"/>
</dbReference>
<gene>
    <name evidence="27" type="ORF">JFN93_07525</name>
</gene>
<dbReference type="SMART" id="SM00091">
    <property type="entry name" value="PAS"/>
    <property type="match status" value="2"/>
</dbReference>
<dbReference type="SUPFAM" id="SSF55874">
    <property type="entry name" value="ATPase domain of HSP90 chaperone/DNA topoisomerase II/histidine kinase"/>
    <property type="match status" value="1"/>
</dbReference>
<evidence type="ECO:0000259" key="21">
    <source>
        <dbReference type="PROSITE" id="PS50109"/>
    </source>
</evidence>
<dbReference type="PROSITE" id="PS50894">
    <property type="entry name" value="HPT"/>
    <property type="match status" value="1"/>
</dbReference>
<dbReference type="CDD" id="cd00088">
    <property type="entry name" value="HPT"/>
    <property type="match status" value="1"/>
</dbReference>
<organism evidence="27 28">
    <name type="scientific">Geomesophilobacter sediminis</name>
    <dbReference type="NCBI Taxonomy" id="2798584"/>
    <lineage>
        <taxon>Bacteria</taxon>
        <taxon>Pseudomonadati</taxon>
        <taxon>Thermodesulfobacteriota</taxon>
        <taxon>Desulfuromonadia</taxon>
        <taxon>Geobacterales</taxon>
        <taxon>Geobacteraceae</taxon>
        <taxon>Geomesophilobacter</taxon>
    </lineage>
</organism>
<dbReference type="InterPro" id="IPR003594">
    <property type="entry name" value="HATPase_dom"/>
</dbReference>
<keyword evidence="11 20" id="KW-1133">Transmembrane helix</keyword>
<dbReference type="GO" id="GO:0000155">
    <property type="term" value="F:phosphorelay sensor kinase activity"/>
    <property type="evidence" value="ECO:0007669"/>
    <property type="project" value="InterPro"/>
</dbReference>
<evidence type="ECO:0000256" key="8">
    <source>
        <dbReference type="ARBA" id="ARBA00022741"/>
    </source>
</evidence>
<dbReference type="SUPFAM" id="SSF52172">
    <property type="entry name" value="CheY-like"/>
    <property type="match status" value="1"/>
</dbReference>
<dbReference type="PROSITE" id="PS50113">
    <property type="entry name" value="PAC"/>
    <property type="match status" value="2"/>
</dbReference>
<dbReference type="InterPro" id="IPR029151">
    <property type="entry name" value="Sensor-like_sf"/>
</dbReference>
<evidence type="ECO:0000256" key="12">
    <source>
        <dbReference type="ARBA" id="ARBA00023012"/>
    </source>
</evidence>
<dbReference type="Pfam" id="PF02518">
    <property type="entry name" value="HATPase_c"/>
    <property type="match status" value="1"/>
</dbReference>
<keyword evidence="7 20" id="KW-0812">Transmembrane</keyword>
<evidence type="ECO:0000259" key="22">
    <source>
        <dbReference type="PROSITE" id="PS50110"/>
    </source>
</evidence>
<dbReference type="InterPro" id="IPR036097">
    <property type="entry name" value="HisK_dim/P_sf"/>
</dbReference>
<dbReference type="PROSITE" id="PS50885">
    <property type="entry name" value="HAMP"/>
    <property type="match status" value="1"/>
</dbReference>
<feature type="modified residue" description="Phosphohistidine" evidence="16">
    <location>
        <position position="1096"/>
    </location>
</feature>
<dbReference type="NCBIfam" id="TIGR00229">
    <property type="entry name" value="sensory_box"/>
    <property type="match status" value="1"/>
</dbReference>
<dbReference type="Gene3D" id="1.10.287.130">
    <property type="match status" value="1"/>
</dbReference>
<reference evidence="27" key="1">
    <citation type="submission" date="2020-12" db="EMBL/GenBank/DDBJ databases">
        <title>Geomonas sp. Red875, isolated from river sediment.</title>
        <authorList>
            <person name="Xu Z."/>
            <person name="Zhang Z."/>
            <person name="Masuda Y."/>
            <person name="Itoh H."/>
            <person name="Senoo K."/>
        </authorList>
    </citation>
    <scope>NUCLEOTIDE SEQUENCE</scope>
    <source>
        <strain evidence="27">Red875</strain>
    </source>
</reference>
<dbReference type="CDD" id="cd06225">
    <property type="entry name" value="HAMP"/>
    <property type="match status" value="1"/>
</dbReference>
<feature type="domain" description="HAMP" evidence="25">
    <location>
        <begin position="308"/>
        <end position="360"/>
    </location>
</feature>
<keyword evidence="4" id="KW-1003">Cell membrane</keyword>
<evidence type="ECO:0000259" key="23">
    <source>
        <dbReference type="PROSITE" id="PS50112"/>
    </source>
</evidence>
<dbReference type="SMART" id="SM00387">
    <property type="entry name" value="HATPase_c"/>
    <property type="match status" value="1"/>
</dbReference>
<evidence type="ECO:0000256" key="1">
    <source>
        <dbReference type="ARBA" id="ARBA00000085"/>
    </source>
</evidence>
<keyword evidence="28" id="KW-1185">Reference proteome</keyword>
<keyword evidence="13 20" id="KW-0472">Membrane</keyword>
<evidence type="ECO:0000256" key="11">
    <source>
        <dbReference type="ARBA" id="ARBA00022989"/>
    </source>
</evidence>
<dbReference type="SMART" id="SM00304">
    <property type="entry name" value="HAMP"/>
    <property type="match status" value="1"/>
</dbReference>
<dbReference type="PROSITE" id="PS50112">
    <property type="entry name" value="PAS"/>
    <property type="match status" value="2"/>
</dbReference>
<evidence type="ECO:0000256" key="20">
    <source>
        <dbReference type="SAM" id="Phobius"/>
    </source>
</evidence>
<evidence type="ECO:0000256" key="17">
    <source>
        <dbReference type="PROSITE-ProRule" id="PRU00169"/>
    </source>
</evidence>
<feature type="domain" description="HPt" evidence="26">
    <location>
        <begin position="1057"/>
        <end position="1157"/>
    </location>
</feature>
<evidence type="ECO:0000256" key="15">
    <source>
        <dbReference type="ARBA" id="ARBA00068150"/>
    </source>
</evidence>
<dbReference type="InterPro" id="IPR005467">
    <property type="entry name" value="His_kinase_dom"/>
</dbReference>
<dbReference type="PRINTS" id="PR00344">
    <property type="entry name" value="BCTRLSENSOR"/>
</dbReference>
<dbReference type="InterPro" id="IPR011006">
    <property type="entry name" value="CheY-like_superfamily"/>
</dbReference>
<dbReference type="EMBL" id="JAEMHM010000005">
    <property type="protein sequence ID" value="MBJ6724551.1"/>
    <property type="molecule type" value="Genomic_DNA"/>
</dbReference>
<proteinExistence type="predicted"/>
<dbReference type="Pfam" id="PF01627">
    <property type="entry name" value="Hpt"/>
    <property type="match status" value="1"/>
</dbReference>
<dbReference type="CDD" id="cd00082">
    <property type="entry name" value="HisKA"/>
    <property type="match status" value="1"/>
</dbReference>
<evidence type="ECO:0000259" key="26">
    <source>
        <dbReference type="PROSITE" id="PS50894"/>
    </source>
</evidence>
<dbReference type="Gene3D" id="6.10.340.10">
    <property type="match status" value="1"/>
</dbReference>
<accession>A0A8J7JBK8</accession>
<dbReference type="FunFam" id="3.30.565.10:FF:000010">
    <property type="entry name" value="Sensor histidine kinase RcsC"/>
    <property type="match status" value="1"/>
</dbReference>
<dbReference type="PROSITE" id="PS50109">
    <property type="entry name" value="HIS_KIN"/>
    <property type="match status" value="1"/>
</dbReference>
<feature type="domain" description="PAS" evidence="23">
    <location>
        <begin position="503"/>
        <end position="559"/>
    </location>
</feature>
<evidence type="ECO:0000256" key="16">
    <source>
        <dbReference type="PROSITE-ProRule" id="PRU00110"/>
    </source>
</evidence>
<dbReference type="PROSITE" id="PS50110">
    <property type="entry name" value="RESPONSE_REGULATORY"/>
    <property type="match status" value="1"/>
</dbReference>
<evidence type="ECO:0000256" key="7">
    <source>
        <dbReference type="ARBA" id="ARBA00022692"/>
    </source>
</evidence>
<evidence type="ECO:0000256" key="10">
    <source>
        <dbReference type="ARBA" id="ARBA00022840"/>
    </source>
</evidence>
<evidence type="ECO:0000256" key="19">
    <source>
        <dbReference type="SAM" id="MobiDB-lite"/>
    </source>
</evidence>
<dbReference type="Gene3D" id="3.30.565.10">
    <property type="entry name" value="Histidine kinase-like ATPase, C-terminal domain"/>
    <property type="match status" value="1"/>
</dbReference>
<dbReference type="Gene3D" id="3.40.50.2300">
    <property type="match status" value="1"/>
</dbReference>
<feature type="region of interest" description="Disordered" evidence="19">
    <location>
        <begin position="1020"/>
        <end position="1040"/>
    </location>
</feature>
<dbReference type="Pfam" id="PF13426">
    <property type="entry name" value="PAS_9"/>
    <property type="match status" value="1"/>
</dbReference>
<feature type="domain" description="Histidine kinase" evidence="21">
    <location>
        <begin position="646"/>
        <end position="867"/>
    </location>
</feature>
<evidence type="ECO:0000259" key="24">
    <source>
        <dbReference type="PROSITE" id="PS50113"/>
    </source>
</evidence>
<dbReference type="EC" id="2.7.13.3" evidence="3"/>
<evidence type="ECO:0000313" key="27">
    <source>
        <dbReference type="EMBL" id="MBJ6724551.1"/>
    </source>
</evidence>
<dbReference type="Pfam" id="PF00989">
    <property type="entry name" value="PAS"/>
    <property type="match status" value="1"/>
</dbReference>
<dbReference type="InterPro" id="IPR003661">
    <property type="entry name" value="HisK_dim/P_dom"/>
</dbReference>
<feature type="modified residue" description="4-aspartylphosphate" evidence="17">
    <location>
        <position position="949"/>
    </location>
</feature>
<dbReference type="Gene3D" id="1.20.120.160">
    <property type="entry name" value="HPT domain"/>
    <property type="match status" value="1"/>
</dbReference>
<dbReference type="CDD" id="cd17546">
    <property type="entry name" value="REC_hyHK_CKI1_RcsC-like"/>
    <property type="match status" value="1"/>
</dbReference>
<comment type="subcellular location">
    <subcellularLocation>
        <location evidence="2">Cell membrane</location>
        <topology evidence="2">Multi-pass membrane protein</topology>
    </subcellularLocation>
</comment>
<evidence type="ECO:0000259" key="25">
    <source>
        <dbReference type="PROSITE" id="PS50885"/>
    </source>
</evidence>
<dbReference type="InterPro" id="IPR033479">
    <property type="entry name" value="dCache_1"/>
</dbReference>
<feature type="domain" description="PAC" evidence="24">
    <location>
        <begin position="574"/>
        <end position="628"/>
    </location>
</feature>
<dbReference type="CDD" id="cd16922">
    <property type="entry name" value="HATPase_EvgS-ArcB-TorS-like"/>
    <property type="match status" value="1"/>
</dbReference>
<dbReference type="CDD" id="cd00130">
    <property type="entry name" value="PAS"/>
    <property type="match status" value="2"/>
</dbReference>
<keyword evidence="5 17" id="KW-0597">Phosphoprotein</keyword>
<dbReference type="SMART" id="SM00388">
    <property type="entry name" value="HisKA"/>
    <property type="match status" value="1"/>
</dbReference>
<dbReference type="Gene3D" id="3.30.450.20">
    <property type="entry name" value="PAS domain"/>
    <property type="match status" value="3"/>
</dbReference>
<evidence type="ECO:0000256" key="4">
    <source>
        <dbReference type="ARBA" id="ARBA00022475"/>
    </source>
</evidence>
<evidence type="ECO:0000256" key="6">
    <source>
        <dbReference type="ARBA" id="ARBA00022679"/>
    </source>
</evidence>
<dbReference type="CDD" id="cd18774">
    <property type="entry name" value="PDC2_HK_sensor"/>
    <property type="match status" value="1"/>
</dbReference>
<dbReference type="PANTHER" id="PTHR45339:SF1">
    <property type="entry name" value="HYBRID SIGNAL TRANSDUCTION HISTIDINE KINASE J"/>
    <property type="match status" value="1"/>
</dbReference>
<dbReference type="InterPro" id="IPR008207">
    <property type="entry name" value="Sig_transdc_His_kin_Hpt_dom"/>
</dbReference>
<keyword evidence="18" id="KW-0175">Coiled coil</keyword>
<dbReference type="RefSeq" id="WP_199383391.1">
    <property type="nucleotide sequence ID" value="NZ_JAEMHM010000005.1"/>
</dbReference>
<dbReference type="SUPFAM" id="SSF47384">
    <property type="entry name" value="Homodimeric domain of signal transducing histidine kinase"/>
    <property type="match status" value="1"/>
</dbReference>
<dbReference type="Pfam" id="PF00512">
    <property type="entry name" value="HisKA"/>
    <property type="match status" value="1"/>
</dbReference>
<keyword evidence="12" id="KW-0902">Two-component regulatory system</keyword>
<feature type="transmembrane region" description="Helical" evidence="20">
    <location>
        <begin position="284"/>
        <end position="307"/>
    </location>
</feature>
<evidence type="ECO:0000256" key="2">
    <source>
        <dbReference type="ARBA" id="ARBA00004651"/>
    </source>
</evidence>
<keyword evidence="8" id="KW-0547">Nucleotide-binding</keyword>
<dbReference type="InterPro" id="IPR036890">
    <property type="entry name" value="HATPase_C_sf"/>
</dbReference>
<dbReference type="Pfam" id="PF02743">
    <property type="entry name" value="dCache_1"/>
    <property type="match status" value="1"/>
</dbReference>
<dbReference type="Proteomes" id="UP000636888">
    <property type="component" value="Unassembled WGS sequence"/>
</dbReference>
<dbReference type="PANTHER" id="PTHR45339">
    <property type="entry name" value="HYBRID SIGNAL TRANSDUCTION HISTIDINE KINASE J"/>
    <property type="match status" value="1"/>
</dbReference>
<feature type="compositionally biased region" description="Pro residues" evidence="19">
    <location>
        <begin position="1023"/>
        <end position="1032"/>
    </location>
</feature>
<protein>
    <recommendedName>
        <fullName evidence="15">Sensory/regulatory protein RpfC</fullName>
        <ecNumber evidence="3">2.7.13.3</ecNumber>
    </recommendedName>
</protein>
<feature type="transmembrane region" description="Helical" evidence="20">
    <location>
        <begin position="12"/>
        <end position="33"/>
    </location>
</feature>
<evidence type="ECO:0000256" key="5">
    <source>
        <dbReference type="ARBA" id="ARBA00022553"/>
    </source>
</evidence>